<dbReference type="EMBL" id="APMM01000053">
    <property type="protein sequence ID" value="ENN95679.1"/>
    <property type="molecule type" value="Genomic_DNA"/>
</dbReference>
<feature type="non-terminal residue" evidence="1">
    <location>
        <position position="1"/>
    </location>
</feature>
<keyword evidence="1" id="KW-0808">Transferase</keyword>
<accession>N6UTM1</accession>
<protein>
    <submittedName>
        <fullName evidence="1">Glycosyl transferase family protein</fullName>
    </submittedName>
</protein>
<dbReference type="AlphaFoldDB" id="N6UTM1"/>
<dbReference type="GO" id="GO:0016740">
    <property type="term" value="F:transferase activity"/>
    <property type="evidence" value="ECO:0007669"/>
    <property type="project" value="UniProtKB-KW"/>
</dbReference>
<organism evidence="1 2">
    <name type="scientific">Methanocaldococcus villosus KIN24-T80</name>
    <dbReference type="NCBI Taxonomy" id="1069083"/>
    <lineage>
        <taxon>Archaea</taxon>
        <taxon>Methanobacteriati</taxon>
        <taxon>Methanobacteriota</taxon>
        <taxon>Methanomada group</taxon>
        <taxon>Methanococci</taxon>
        <taxon>Methanococcales</taxon>
        <taxon>Methanocaldococcaceae</taxon>
        <taxon>Methanocaldococcus</taxon>
    </lineage>
</organism>
<dbReference type="PATRIC" id="fig|1069083.5.peg.1267"/>
<keyword evidence="2" id="KW-1185">Reference proteome</keyword>
<gene>
    <name evidence="1" type="ORF">J422_06513</name>
</gene>
<proteinExistence type="predicted"/>
<dbReference type="STRING" id="1069083.GCA_000371805_00995"/>
<name>N6UTM1_9EURY</name>
<comment type="caution">
    <text evidence="1">The sequence shown here is derived from an EMBL/GenBank/DDBJ whole genome shotgun (WGS) entry which is preliminary data.</text>
</comment>
<evidence type="ECO:0000313" key="1">
    <source>
        <dbReference type="EMBL" id="ENN95679.1"/>
    </source>
</evidence>
<reference evidence="1 2" key="1">
    <citation type="journal article" date="2013" name="Genome Announc.">
        <title>Draft Genome Sequence of a Highly Flagellated, Fast-Swimming Archaeon, Methanocaldococcus villosus Strain KIN24-T80 (DSM 22612).</title>
        <authorList>
            <person name="Thennarasu S."/>
            <person name="Polireddy D."/>
            <person name="Antony A."/>
            <person name="Yada M.R."/>
            <person name="Algarawi S."/>
            <person name="Sivakumar N."/>
        </authorList>
    </citation>
    <scope>NUCLEOTIDE SEQUENCE [LARGE SCALE GENOMIC DNA]</scope>
    <source>
        <strain evidence="1 2">KIN24-T80</strain>
    </source>
</reference>
<sequence length="152" mass="17734">KNKDVDIFYTNVQKYDITLRKKVKDKLADRLTILEDTTAKGFLEYSKKLPPAGGYISNLIFKRKAWNSVPNKNKYIGTAYVHFYIFITLLNRGSKIKFIPYKLVGQRLENDSFIREVGGKYNRLILDFNTLDIFKEVFGNTLGNMRSSKKNY</sequence>
<evidence type="ECO:0000313" key="2">
    <source>
        <dbReference type="Proteomes" id="UP000053695"/>
    </source>
</evidence>
<dbReference type="Proteomes" id="UP000053695">
    <property type="component" value="Unassembled WGS sequence"/>
</dbReference>